<dbReference type="EMBL" id="JBHLVN010000045">
    <property type="protein sequence ID" value="MFC0297653.1"/>
    <property type="molecule type" value="Genomic_DNA"/>
</dbReference>
<name>A0ABV6GT37_9BACL</name>
<protein>
    <submittedName>
        <fullName evidence="2">PIN domain-containing protein</fullName>
    </submittedName>
</protein>
<comment type="caution">
    <text evidence="2">The sequence shown here is derived from an EMBL/GenBank/DDBJ whole genome shotgun (WGS) entry which is preliminary data.</text>
</comment>
<dbReference type="InterPro" id="IPR029060">
    <property type="entry name" value="PIN-like_dom_sf"/>
</dbReference>
<dbReference type="Proteomes" id="UP001589785">
    <property type="component" value="Unassembled WGS sequence"/>
</dbReference>
<evidence type="ECO:0000313" key="3">
    <source>
        <dbReference type="Proteomes" id="UP001589785"/>
    </source>
</evidence>
<reference evidence="2 3" key="1">
    <citation type="submission" date="2024-09" db="EMBL/GenBank/DDBJ databases">
        <authorList>
            <person name="Sun Q."/>
            <person name="Mori K."/>
        </authorList>
    </citation>
    <scope>NUCLEOTIDE SEQUENCE [LARGE SCALE GENOMIC DNA]</scope>
    <source>
        <strain evidence="2 3">CCM 7224</strain>
    </source>
</reference>
<sequence length="86" mass="9967">MDRYNEFLSVIRQNFHIEFLTADANIQDLALAQMRLLQLEAYDALHYALATYYHYDYFATLDGDFVNALYSQSPNQAPVTKIVKIA</sequence>
<organism evidence="2 3">
    <name type="scientific">Geobacillus jurassicus</name>
    <dbReference type="NCBI Taxonomy" id="235932"/>
    <lineage>
        <taxon>Bacteria</taxon>
        <taxon>Bacillati</taxon>
        <taxon>Bacillota</taxon>
        <taxon>Bacilli</taxon>
        <taxon>Bacillales</taxon>
        <taxon>Anoxybacillaceae</taxon>
        <taxon>Geobacillus</taxon>
    </lineage>
</organism>
<keyword evidence="3" id="KW-1185">Reference proteome</keyword>
<evidence type="ECO:0000313" key="2">
    <source>
        <dbReference type="EMBL" id="MFC0297653.1"/>
    </source>
</evidence>
<gene>
    <name evidence="2" type="ORF">ACFFHQ_09460</name>
</gene>
<dbReference type="InterPro" id="IPR002716">
    <property type="entry name" value="PIN_dom"/>
</dbReference>
<dbReference type="RefSeq" id="WP_083510032.1">
    <property type="nucleotide sequence ID" value="NZ_JBHLVN010000045.1"/>
</dbReference>
<feature type="domain" description="PIN" evidence="1">
    <location>
        <begin position="8"/>
        <end position="66"/>
    </location>
</feature>
<proteinExistence type="predicted"/>
<evidence type="ECO:0000259" key="1">
    <source>
        <dbReference type="Pfam" id="PF01850"/>
    </source>
</evidence>
<dbReference type="SUPFAM" id="SSF88723">
    <property type="entry name" value="PIN domain-like"/>
    <property type="match status" value="1"/>
</dbReference>
<dbReference type="Pfam" id="PF01850">
    <property type="entry name" value="PIN"/>
    <property type="match status" value="1"/>
</dbReference>
<accession>A0ABV6GT37</accession>